<dbReference type="EMBL" id="BMKS01000009">
    <property type="protein sequence ID" value="GGG40637.1"/>
    <property type="molecule type" value="Genomic_DNA"/>
</dbReference>
<gene>
    <name evidence="1" type="ORF">GCM10010964_30330</name>
</gene>
<dbReference type="Proteomes" id="UP000597507">
    <property type="component" value="Unassembled WGS sequence"/>
</dbReference>
<evidence type="ECO:0000313" key="1">
    <source>
        <dbReference type="EMBL" id="GGG40637.1"/>
    </source>
</evidence>
<sequence>MDGREVGRRVVQLQAEARARRGLALLWRGGRPLRVGASAAECLRLGVEPARRLEPLRRRLGRGGAAPAA</sequence>
<organism evidence="1 2">
    <name type="scientific">Caldovatus sediminis</name>
    <dbReference type="NCBI Taxonomy" id="2041189"/>
    <lineage>
        <taxon>Bacteria</taxon>
        <taxon>Pseudomonadati</taxon>
        <taxon>Pseudomonadota</taxon>
        <taxon>Alphaproteobacteria</taxon>
        <taxon>Acetobacterales</taxon>
        <taxon>Roseomonadaceae</taxon>
        <taxon>Caldovatus</taxon>
    </lineage>
</organism>
<comment type="caution">
    <text evidence="1">The sequence shown here is derived from an EMBL/GenBank/DDBJ whole genome shotgun (WGS) entry which is preliminary data.</text>
</comment>
<dbReference type="AlphaFoldDB" id="A0A8J2ZDH2"/>
<name>A0A8J2ZDH2_9PROT</name>
<dbReference type="RefSeq" id="WP_188901683.1">
    <property type="nucleotide sequence ID" value="NZ_BMKS01000009.1"/>
</dbReference>
<reference evidence="1 2" key="1">
    <citation type="journal article" date="2014" name="Int. J. Syst. Evol. Microbiol.">
        <title>Complete genome sequence of Corynebacterium casei LMG S-19264T (=DSM 44701T), isolated from a smear-ripened cheese.</title>
        <authorList>
            <consortium name="US DOE Joint Genome Institute (JGI-PGF)"/>
            <person name="Walter F."/>
            <person name="Albersmeier A."/>
            <person name="Kalinowski J."/>
            <person name="Ruckert C."/>
        </authorList>
    </citation>
    <scope>NUCLEOTIDE SEQUENCE [LARGE SCALE GENOMIC DNA]</scope>
    <source>
        <strain evidence="1 2">CGMCC 1.16330</strain>
    </source>
</reference>
<protein>
    <submittedName>
        <fullName evidence="1">Uncharacterized protein</fullName>
    </submittedName>
</protein>
<accession>A0A8J2ZDH2</accession>
<keyword evidence="2" id="KW-1185">Reference proteome</keyword>
<evidence type="ECO:0000313" key="2">
    <source>
        <dbReference type="Proteomes" id="UP000597507"/>
    </source>
</evidence>
<proteinExistence type="predicted"/>